<feature type="compositionally biased region" description="Basic and acidic residues" evidence="1">
    <location>
        <begin position="1445"/>
        <end position="1458"/>
    </location>
</feature>
<feature type="region of interest" description="Disordered" evidence="1">
    <location>
        <begin position="1562"/>
        <end position="1583"/>
    </location>
</feature>
<feature type="compositionally biased region" description="Polar residues" evidence="1">
    <location>
        <begin position="1686"/>
        <end position="1707"/>
    </location>
</feature>
<comment type="caution">
    <text evidence="2">The sequence shown here is derived from an EMBL/GenBank/DDBJ whole genome shotgun (WGS) entry which is preliminary data.</text>
</comment>
<feature type="region of interest" description="Disordered" evidence="1">
    <location>
        <begin position="1"/>
        <end position="83"/>
    </location>
</feature>
<feature type="compositionally biased region" description="Polar residues" evidence="1">
    <location>
        <begin position="466"/>
        <end position="477"/>
    </location>
</feature>
<feature type="region of interest" description="Disordered" evidence="1">
    <location>
        <begin position="1280"/>
        <end position="1314"/>
    </location>
</feature>
<evidence type="ECO:0000256" key="1">
    <source>
        <dbReference type="SAM" id="MobiDB-lite"/>
    </source>
</evidence>
<keyword evidence="3" id="KW-1185">Reference proteome</keyword>
<accession>A0AAX6G460</accession>
<dbReference type="PANTHER" id="PTHR31267">
    <property type="entry name" value="DENTIN SIALOPHOSPHOPROTEIN-LIKE PROTEIN"/>
    <property type="match status" value="1"/>
</dbReference>
<feature type="region of interest" description="Disordered" evidence="1">
    <location>
        <begin position="983"/>
        <end position="1015"/>
    </location>
</feature>
<feature type="compositionally biased region" description="Polar residues" evidence="1">
    <location>
        <begin position="1346"/>
        <end position="1365"/>
    </location>
</feature>
<sequence length="1964" mass="214851">MPGNEAPEHIHNFFDQDDSSQGRQSQVRGGNWPFLNNPWVGTQTQNEIPPSSNSKNYASQSVDTERGNDMQSIQTPFGTNPNRAALKPELIISQPRNQQINHNGYMHGSQGLQARPIQPDFQGDGAISDSHHNLANRSFSSFEPQHSAPMYSSGLGRSSERPEAAEAPVSFDFLGGQQLMRNQHPGLEQSHSRQQQGINEMQLWQQHLMFKQLEQMQRQQQLQQLQQRGMHHNSPSQFSGIARQGTNDQVPGLLSGIPINNASNYMRSNELMGGDLKLPSSSHMLHSANISWAQRSGSSIQGIPNGLKLSHDHGQVIRSMGLVPQQPDQSLYGTPIASTRGSLAHPSQFQGTTHDFTSTDNLAEKAFMQSSAFNYVQGGQYSVPSQGYLQNDVSLTNQGTQGNSMFENDPVLSESGGATSGSFQQLNHFSTNVQAQEVEQVGPSQGVAPLDPTEERLLFSEDDRNQGNLFSGSNDRGTGSYLHENPSQSNDFLSAFPSIQSGSWSALMQEAVEASSSDTGLNEEWSGLSLQRMDLSSGNHSAILNANNGKQRAPSGDGIRQNTPSLGSTPFPLFNDSEGSPNCHATPTLQTTNFSYQQGEGSSNAFHESFQQCSKEPNGKSFDQQKQCVEGSLQVRSQFNNISNGVWAGRMHEEPASFAHTAEYNHQNTQHPWVQQQKVPLHSVNNHPNKSSGWNVEVLASSGGNAPKTNDNDDKKQNMNMEREHEGSMLKYGGSRVGASFSNLAGGQERVKSDTGSPVMRNEGSYLGNLAVTIDSNNLKLSLETDQQLLSRQQSGYGKHVADTFLKNKIEKYQNQRSSSPQARDSPMDNVDRTSREMLLHKQENSHPEELPNEGFNAGYLVSRQNAERGGTAGKKSFLARNGPYPLVNSSLMSGQDGRENLGLRRFPFYPMGNSEMSTMEPMNYQNNTSYSQGSSQPGVLGLKNQEQGYAGRTQFDGHAANNALDMGKEHMTDLKGNARAAEEVQYRSSFPNQSSMPSPDGATSQLAQDKRSGGTSENMLELLHKVDQSRAGNAVAHFGFSANNTTSKMPDADVSDESSSHLQRNQFALQGISLKLAPPSQRQTLSDCALPSQTSLQQTANAFDQRNPDAGVREQVQTWSLSPSSVPSLPPAHEASLGEKIRDKSLMPGNRGKDSMNSNSQGNSLANAAYTLRMNHSPMHQQQEQQQQQQISSATGPTPNNQSANPPASNTHTASKQPFHNVKGHKSHMETIDQSAEASLPSGAGRAPPTRFTPPTDNSVSVASKFYLVSTGQFQPTVSSSHFRSSGQQNAAVEPRTAAQLPGTSAMSQQSGFSNMSHNVWTSVSSQRRVSGMQPQKIISNVLQSVSPLPSSRETNSQAPQRAENQSKRKGESAPPSEQGEDRLVKDTSSQEMPPPESVSIEPKTGSASRCQEADPKHHSDGMSDVSLSSLGPLHQQDLIRGEHSHDSSLDNHKGYDSRPSVSSSNHNTGPYGHSLGSSDVQKQNYSLLQQVQAMKGVDSDPSKRAVKRLKGPDFVSESSQKDWATSHRYVYGQNTILRETGANSQNISFPSDVRMLSFSSRANEEKSANTSVQDNGKEAPSQDQVLIKPHDIHNHTLPRGKNSPNSLVGGGDRPQISPQMAPSWFEQYGNLKNGQISTTNNIVETLQRSAKAAGQHHFFSKFSESMNQDIVPEQRYEAGQVGSIRNDTSPSLQHEPTPVSANHSLASPHRPALEASNNNMVLVPKKRKSAMEDLLPWHKEVTEGCQRLQSISVAEWDWARATNRLVDKVEDEFEMIEDAFTISRTRRRLILTSQLMQQILPSVPATFLAADANTSCESVTYFCAKLILRDACSLVSCSGGDSRMDLDSGNMGSGKLKTSEKEGENHLAKAAENFIGKSRKLENDFLSLDRRASLVDLRLECQELERSSIMNRFAKFHGRAQIEGVESSSTTATVPRRTFPQRHVTALALHTNLPEGVTYLSL</sequence>
<name>A0AAX6G460_IRIPA</name>
<dbReference type="PANTHER" id="PTHR31267:SF2">
    <property type="entry name" value="EXPRESSED PROTEIN"/>
    <property type="match status" value="1"/>
</dbReference>
<feature type="region of interest" description="Disordered" evidence="1">
    <location>
        <begin position="1595"/>
        <end position="1622"/>
    </location>
</feature>
<feature type="compositionally biased region" description="Polar residues" evidence="1">
    <location>
        <begin position="1461"/>
        <end position="1470"/>
    </location>
</feature>
<reference evidence="2" key="1">
    <citation type="journal article" date="2023" name="GigaByte">
        <title>Genome assembly of the bearded iris, Iris pallida Lam.</title>
        <authorList>
            <person name="Bruccoleri R.E."/>
            <person name="Oakeley E.J."/>
            <person name="Faust A.M.E."/>
            <person name="Altorfer M."/>
            <person name="Dessus-Babus S."/>
            <person name="Burckhardt D."/>
            <person name="Oertli M."/>
            <person name="Naumann U."/>
            <person name="Petersen F."/>
            <person name="Wong J."/>
        </authorList>
    </citation>
    <scope>NUCLEOTIDE SEQUENCE</scope>
    <source>
        <strain evidence="2">GSM-AAB239-AS_SAM_17_03QT</strain>
    </source>
</reference>
<feature type="compositionally biased region" description="Low complexity" evidence="1">
    <location>
        <begin position="19"/>
        <end position="30"/>
    </location>
</feature>
<feature type="region of interest" description="Disordered" evidence="1">
    <location>
        <begin position="1178"/>
        <end position="1259"/>
    </location>
</feature>
<feature type="region of interest" description="Disordered" evidence="1">
    <location>
        <begin position="1043"/>
        <end position="1063"/>
    </location>
</feature>
<feature type="compositionally biased region" description="Basic and acidic residues" evidence="1">
    <location>
        <begin position="1413"/>
        <end position="1423"/>
    </location>
</feature>
<feature type="region of interest" description="Disordered" evidence="1">
    <location>
        <begin position="1686"/>
        <end position="1713"/>
    </location>
</feature>
<feature type="region of interest" description="Disordered" evidence="1">
    <location>
        <begin position="460"/>
        <end position="486"/>
    </location>
</feature>
<dbReference type="Proteomes" id="UP001140949">
    <property type="component" value="Unassembled WGS sequence"/>
</dbReference>
<organism evidence="2 3">
    <name type="scientific">Iris pallida</name>
    <name type="common">Sweet iris</name>
    <dbReference type="NCBI Taxonomy" id="29817"/>
    <lineage>
        <taxon>Eukaryota</taxon>
        <taxon>Viridiplantae</taxon>
        <taxon>Streptophyta</taxon>
        <taxon>Embryophyta</taxon>
        <taxon>Tracheophyta</taxon>
        <taxon>Spermatophyta</taxon>
        <taxon>Magnoliopsida</taxon>
        <taxon>Liliopsida</taxon>
        <taxon>Asparagales</taxon>
        <taxon>Iridaceae</taxon>
        <taxon>Iridoideae</taxon>
        <taxon>Irideae</taxon>
        <taxon>Iris</taxon>
    </lineage>
</organism>
<protein>
    <submittedName>
        <fullName evidence="2">Uncharacterized protein</fullName>
    </submittedName>
</protein>
<feature type="compositionally biased region" description="Low complexity" evidence="1">
    <location>
        <begin position="1182"/>
        <end position="1191"/>
    </location>
</feature>
<feature type="compositionally biased region" description="Polar residues" evidence="1">
    <location>
        <begin position="1303"/>
        <end position="1314"/>
    </location>
</feature>
<feature type="compositionally biased region" description="Basic and acidic residues" evidence="1">
    <location>
        <begin position="1"/>
        <end position="14"/>
    </location>
</feature>
<dbReference type="EMBL" id="JANAVB010022878">
    <property type="protein sequence ID" value="KAJ6823430.1"/>
    <property type="molecule type" value="Genomic_DNA"/>
</dbReference>
<feature type="compositionally biased region" description="Polar residues" evidence="1">
    <location>
        <begin position="987"/>
        <end position="1015"/>
    </location>
</feature>
<evidence type="ECO:0000313" key="2">
    <source>
        <dbReference type="EMBL" id="KAJ6823430.1"/>
    </source>
</evidence>
<reference evidence="2" key="2">
    <citation type="submission" date="2023-04" db="EMBL/GenBank/DDBJ databases">
        <authorList>
            <person name="Bruccoleri R.E."/>
            <person name="Oakeley E.J."/>
            <person name="Faust A.-M."/>
            <person name="Dessus-Babus S."/>
            <person name="Altorfer M."/>
            <person name="Burckhardt D."/>
            <person name="Oertli M."/>
            <person name="Naumann U."/>
            <person name="Petersen F."/>
            <person name="Wong J."/>
        </authorList>
    </citation>
    <scope>NUCLEOTIDE SEQUENCE</scope>
    <source>
        <strain evidence="2">GSM-AAB239-AS_SAM_17_03QT</strain>
        <tissue evidence="2">Leaf</tissue>
    </source>
</reference>
<feature type="compositionally biased region" description="Basic and acidic residues" evidence="1">
    <location>
        <begin position="1137"/>
        <end position="1146"/>
    </location>
</feature>
<feature type="region of interest" description="Disordered" evidence="1">
    <location>
        <begin position="1445"/>
        <end position="1480"/>
    </location>
</feature>
<feature type="region of interest" description="Disordered" evidence="1">
    <location>
        <begin position="142"/>
        <end position="163"/>
    </location>
</feature>
<proteinExistence type="predicted"/>
<feature type="compositionally biased region" description="Polar residues" evidence="1">
    <location>
        <begin position="1280"/>
        <end position="1292"/>
    </location>
</feature>
<feature type="region of interest" description="Disordered" evidence="1">
    <location>
        <begin position="1346"/>
        <end position="1431"/>
    </location>
</feature>
<feature type="compositionally biased region" description="Polar residues" evidence="1">
    <location>
        <begin position="39"/>
        <end position="62"/>
    </location>
</feature>
<feature type="region of interest" description="Disordered" evidence="1">
    <location>
        <begin position="689"/>
        <end position="717"/>
    </location>
</feature>
<feature type="compositionally biased region" description="Low complexity" evidence="1">
    <location>
        <begin position="1198"/>
        <end position="1212"/>
    </location>
</feature>
<evidence type="ECO:0000313" key="3">
    <source>
        <dbReference type="Proteomes" id="UP001140949"/>
    </source>
</evidence>
<feature type="region of interest" description="Disordered" evidence="1">
    <location>
        <begin position="1113"/>
        <end position="1164"/>
    </location>
</feature>
<gene>
    <name evidence="2" type="ORF">M6B38_383555</name>
</gene>
<feature type="compositionally biased region" description="Polar residues" evidence="1">
    <location>
        <begin position="69"/>
        <end position="82"/>
    </location>
</feature>